<feature type="domain" description="N-acetyltransferase" evidence="3">
    <location>
        <begin position="50"/>
        <end position="215"/>
    </location>
</feature>
<accession>A0A2T2WRG8</accession>
<evidence type="ECO:0000256" key="1">
    <source>
        <dbReference type="ARBA" id="ARBA00022679"/>
    </source>
</evidence>
<evidence type="ECO:0000256" key="2">
    <source>
        <dbReference type="ARBA" id="ARBA00023315"/>
    </source>
</evidence>
<dbReference type="Proteomes" id="UP000242699">
    <property type="component" value="Unassembled WGS sequence"/>
</dbReference>
<name>A0A2T2WRG8_9FIRM</name>
<dbReference type="InterPro" id="IPR050832">
    <property type="entry name" value="Bact_Acetyltransf"/>
</dbReference>
<dbReference type="PANTHER" id="PTHR43877">
    <property type="entry name" value="AMINOALKYLPHOSPHONATE N-ACETYLTRANSFERASE-RELATED-RELATED"/>
    <property type="match status" value="1"/>
</dbReference>
<dbReference type="Gene3D" id="3.40.630.30">
    <property type="match status" value="1"/>
</dbReference>
<dbReference type="GO" id="GO:0016747">
    <property type="term" value="F:acyltransferase activity, transferring groups other than amino-acyl groups"/>
    <property type="evidence" value="ECO:0007669"/>
    <property type="project" value="InterPro"/>
</dbReference>
<reference evidence="4 5" key="1">
    <citation type="journal article" date="2014" name="BMC Genomics">
        <title>Comparison of environmental and isolate Sulfobacillus genomes reveals diverse carbon, sulfur, nitrogen, and hydrogen metabolisms.</title>
        <authorList>
            <person name="Justice N.B."/>
            <person name="Norman A."/>
            <person name="Brown C.T."/>
            <person name="Singh A."/>
            <person name="Thomas B.C."/>
            <person name="Banfield J.F."/>
        </authorList>
    </citation>
    <scope>NUCLEOTIDE SEQUENCE [LARGE SCALE GENOMIC DNA]</scope>
    <source>
        <strain evidence="4">AMDSBA1</strain>
    </source>
</reference>
<dbReference type="SUPFAM" id="SSF55729">
    <property type="entry name" value="Acyl-CoA N-acyltransferases (Nat)"/>
    <property type="match status" value="1"/>
</dbReference>
<keyword evidence="1 4" id="KW-0808">Transferase</keyword>
<dbReference type="InterPro" id="IPR000182">
    <property type="entry name" value="GNAT_dom"/>
</dbReference>
<gene>
    <name evidence="4" type="ORF">C7B43_18075</name>
</gene>
<dbReference type="InterPro" id="IPR016181">
    <property type="entry name" value="Acyl_CoA_acyltransferase"/>
</dbReference>
<dbReference type="AlphaFoldDB" id="A0A2T2WRG8"/>
<dbReference type="EMBL" id="PXYT01000066">
    <property type="protein sequence ID" value="PSR24841.1"/>
    <property type="molecule type" value="Genomic_DNA"/>
</dbReference>
<dbReference type="Pfam" id="PF00583">
    <property type="entry name" value="Acetyltransf_1"/>
    <property type="match status" value="1"/>
</dbReference>
<comment type="caution">
    <text evidence="4">The sequence shown here is derived from an EMBL/GenBank/DDBJ whole genome shotgun (WGS) entry which is preliminary data.</text>
</comment>
<dbReference type="CDD" id="cd04301">
    <property type="entry name" value="NAT_SF"/>
    <property type="match status" value="1"/>
</dbReference>
<protein>
    <submittedName>
        <fullName evidence="4">GNAT family N-acetyltransferase</fullName>
    </submittedName>
</protein>
<evidence type="ECO:0000313" key="4">
    <source>
        <dbReference type="EMBL" id="PSR24841.1"/>
    </source>
</evidence>
<keyword evidence="2" id="KW-0012">Acyltransferase</keyword>
<dbReference type="PROSITE" id="PS51186">
    <property type="entry name" value="GNAT"/>
    <property type="match status" value="1"/>
</dbReference>
<sequence length="215" mass="24661">MEFSQVRLLCSRVTSLLTRFLICFRGKPGVIYFKVAREIMDWAITGGWNVEIRQITEDDAAAFLALQLQLDRETDFMLMAPGERQTTARQQRDIIRKILSDGRSMTWVIADDRHLVGGLTLRAMAPFKIRHTGHIVVGLLASHRGQGLGSKLFGQMETWARVHEFHRLELTVMCDNRAALNLYLTQGFMVEGLRRDSIRQPDGHWVDEYAMSKLL</sequence>
<evidence type="ECO:0000313" key="5">
    <source>
        <dbReference type="Proteomes" id="UP000242699"/>
    </source>
</evidence>
<evidence type="ECO:0000259" key="3">
    <source>
        <dbReference type="PROSITE" id="PS51186"/>
    </source>
</evidence>
<proteinExistence type="predicted"/>
<dbReference type="PANTHER" id="PTHR43877:SF2">
    <property type="entry name" value="AMINOALKYLPHOSPHONATE N-ACETYLTRANSFERASE-RELATED"/>
    <property type="match status" value="1"/>
</dbReference>
<organism evidence="4 5">
    <name type="scientific">Sulfobacillus benefaciens</name>
    <dbReference type="NCBI Taxonomy" id="453960"/>
    <lineage>
        <taxon>Bacteria</taxon>
        <taxon>Bacillati</taxon>
        <taxon>Bacillota</taxon>
        <taxon>Clostridia</taxon>
        <taxon>Eubacteriales</taxon>
        <taxon>Clostridiales Family XVII. Incertae Sedis</taxon>
        <taxon>Sulfobacillus</taxon>
    </lineage>
</organism>